<dbReference type="EMBL" id="BMLF01000001">
    <property type="protein sequence ID" value="GGL85023.1"/>
    <property type="molecule type" value="Genomic_DNA"/>
</dbReference>
<organism evidence="8 9">
    <name type="scientific">Pseudooceanicola nanhaiensis</name>
    <dbReference type="NCBI Taxonomy" id="375761"/>
    <lineage>
        <taxon>Bacteria</taxon>
        <taxon>Pseudomonadati</taxon>
        <taxon>Pseudomonadota</taxon>
        <taxon>Alphaproteobacteria</taxon>
        <taxon>Rhodobacterales</taxon>
        <taxon>Paracoccaceae</taxon>
        <taxon>Pseudooceanicola</taxon>
    </lineage>
</organism>
<evidence type="ECO:0000256" key="4">
    <source>
        <dbReference type="ARBA" id="ARBA00023125"/>
    </source>
</evidence>
<reference evidence="8" key="2">
    <citation type="submission" date="2020-09" db="EMBL/GenBank/DDBJ databases">
        <authorList>
            <person name="Sun Q."/>
            <person name="Zhou Y."/>
        </authorList>
    </citation>
    <scope>NUCLEOTIDE SEQUENCE</scope>
    <source>
        <strain evidence="8">CGMCC 1.6293</strain>
    </source>
</reference>
<dbReference type="InterPro" id="IPR014284">
    <property type="entry name" value="RNA_pol_sigma-70_dom"/>
</dbReference>
<dbReference type="CDD" id="cd06171">
    <property type="entry name" value="Sigma70_r4"/>
    <property type="match status" value="1"/>
</dbReference>
<evidence type="ECO:0000256" key="3">
    <source>
        <dbReference type="ARBA" id="ARBA00023082"/>
    </source>
</evidence>
<keyword evidence="9" id="KW-1185">Reference proteome</keyword>
<proteinExistence type="inferred from homology"/>
<dbReference type="NCBIfam" id="NF009176">
    <property type="entry name" value="PRK12524.1"/>
    <property type="match status" value="1"/>
</dbReference>
<dbReference type="InterPro" id="IPR013249">
    <property type="entry name" value="RNA_pol_sigma70_r4_t2"/>
</dbReference>
<dbReference type="NCBIfam" id="NF004113">
    <property type="entry name" value="PRK05602.1"/>
    <property type="match status" value="1"/>
</dbReference>
<evidence type="ECO:0000313" key="9">
    <source>
        <dbReference type="Proteomes" id="UP000649829"/>
    </source>
</evidence>
<dbReference type="InterPro" id="IPR013325">
    <property type="entry name" value="RNA_pol_sigma_r2"/>
</dbReference>
<dbReference type="InterPro" id="IPR007627">
    <property type="entry name" value="RNA_pol_sigma70_r2"/>
</dbReference>
<keyword evidence="5" id="KW-0804">Transcription</keyword>
<dbReference type="PANTHER" id="PTHR43133">
    <property type="entry name" value="RNA POLYMERASE ECF-TYPE SIGMA FACTO"/>
    <property type="match status" value="1"/>
</dbReference>
<gene>
    <name evidence="8" type="ORF">GCM10011534_03630</name>
</gene>
<dbReference type="SUPFAM" id="SSF88659">
    <property type="entry name" value="Sigma3 and sigma4 domains of RNA polymerase sigma factors"/>
    <property type="match status" value="1"/>
</dbReference>
<evidence type="ECO:0000256" key="2">
    <source>
        <dbReference type="ARBA" id="ARBA00023015"/>
    </source>
</evidence>
<dbReference type="GO" id="GO:0003677">
    <property type="term" value="F:DNA binding"/>
    <property type="evidence" value="ECO:0007669"/>
    <property type="project" value="UniProtKB-KW"/>
</dbReference>
<evidence type="ECO:0000256" key="1">
    <source>
        <dbReference type="ARBA" id="ARBA00010641"/>
    </source>
</evidence>
<keyword evidence="4" id="KW-0238">DNA-binding</keyword>
<dbReference type="PANTHER" id="PTHR43133:SF8">
    <property type="entry name" value="RNA POLYMERASE SIGMA FACTOR HI_1459-RELATED"/>
    <property type="match status" value="1"/>
</dbReference>
<feature type="domain" description="RNA polymerase sigma-70 region 2" evidence="6">
    <location>
        <begin position="34"/>
        <end position="99"/>
    </location>
</feature>
<evidence type="ECO:0000313" key="8">
    <source>
        <dbReference type="EMBL" id="GGL85023.1"/>
    </source>
</evidence>
<dbReference type="NCBIfam" id="TIGR02937">
    <property type="entry name" value="sigma70-ECF"/>
    <property type="match status" value="1"/>
</dbReference>
<sequence length="197" mass="21905">MTDMAFDALSELEDDALLVLYANGDRDAARLLTARLAPRLLGHAQRLLGDRAEAEDVAQEAMLRLWRIAPDWRPGEAKVTTWLYRVTANLCTDRLRKARGGHRGLDEAAEPEDDRPGPVERMQQAARMDALQQALDSLPERQRQAVVLRHIEGLANPEIAEVMEISTEAVESLTARGKRALSAALAGRREELGYAEE</sequence>
<dbReference type="SUPFAM" id="SSF88946">
    <property type="entry name" value="Sigma2 domain of RNA polymerase sigma factors"/>
    <property type="match status" value="1"/>
</dbReference>
<dbReference type="Gene3D" id="1.10.1740.10">
    <property type="match status" value="1"/>
</dbReference>
<reference evidence="8" key="1">
    <citation type="journal article" date="2014" name="Int. J. Syst. Evol. Microbiol.">
        <title>Complete genome sequence of Corynebacterium casei LMG S-19264T (=DSM 44701T), isolated from a smear-ripened cheese.</title>
        <authorList>
            <consortium name="US DOE Joint Genome Institute (JGI-PGF)"/>
            <person name="Walter F."/>
            <person name="Albersmeier A."/>
            <person name="Kalinowski J."/>
            <person name="Ruckert C."/>
        </authorList>
    </citation>
    <scope>NUCLEOTIDE SEQUENCE</scope>
    <source>
        <strain evidence="8">CGMCC 1.6293</strain>
    </source>
</reference>
<dbReference type="InterPro" id="IPR039425">
    <property type="entry name" value="RNA_pol_sigma-70-like"/>
</dbReference>
<accession>A0A917SLB8</accession>
<dbReference type="Pfam" id="PF08281">
    <property type="entry name" value="Sigma70_r4_2"/>
    <property type="match status" value="1"/>
</dbReference>
<evidence type="ECO:0000259" key="7">
    <source>
        <dbReference type="Pfam" id="PF08281"/>
    </source>
</evidence>
<keyword evidence="3" id="KW-0731">Sigma factor</keyword>
<dbReference type="AlphaFoldDB" id="A0A917SLB8"/>
<comment type="similarity">
    <text evidence="1">Belongs to the sigma-70 factor family. ECF subfamily.</text>
</comment>
<dbReference type="Pfam" id="PF04542">
    <property type="entry name" value="Sigma70_r2"/>
    <property type="match status" value="1"/>
</dbReference>
<dbReference type="Gene3D" id="1.10.10.10">
    <property type="entry name" value="Winged helix-like DNA-binding domain superfamily/Winged helix DNA-binding domain"/>
    <property type="match status" value="1"/>
</dbReference>
<dbReference type="GO" id="GO:0006352">
    <property type="term" value="P:DNA-templated transcription initiation"/>
    <property type="evidence" value="ECO:0007669"/>
    <property type="project" value="InterPro"/>
</dbReference>
<keyword evidence="2" id="KW-0805">Transcription regulation</keyword>
<dbReference type="Proteomes" id="UP000649829">
    <property type="component" value="Unassembled WGS sequence"/>
</dbReference>
<feature type="domain" description="RNA polymerase sigma factor 70 region 4 type 2" evidence="7">
    <location>
        <begin position="129"/>
        <end position="181"/>
    </location>
</feature>
<dbReference type="InterPro" id="IPR013324">
    <property type="entry name" value="RNA_pol_sigma_r3/r4-like"/>
</dbReference>
<name>A0A917SLB8_9RHOB</name>
<protein>
    <submittedName>
        <fullName evidence="8">RNA polymerase sigma subunit ECF family protein</fullName>
    </submittedName>
</protein>
<evidence type="ECO:0000259" key="6">
    <source>
        <dbReference type="Pfam" id="PF04542"/>
    </source>
</evidence>
<dbReference type="GO" id="GO:0016987">
    <property type="term" value="F:sigma factor activity"/>
    <property type="evidence" value="ECO:0007669"/>
    <property type="project" value="UniProtKB-KW"/>
</dbReference>
<dbReference type="RefSeq" id="WP_028285318.1">
    <property type="nucleotide sequence ID" value="NZ_BMLF01000001.1"/>
</dbReference>
<dbReference type="InterPro" id="IPR036388">
    <property type="entry name" value="WH-like_DNA-bd_sf"/>
</dbReference>
<evidence type="ECO:0000256" key="5">
    <source>
        <dbReference type="ARBA" id="ARBA00023163"/>
    </source>
</evidence>
<comment type="caution">
    <text evidence="8">The sequence shown here is derived from an EMBL/GenBank/DDBJ whole genome shotgun (WGS) entry which is preliminary data.</text>
</comment>